<keyword evidence="1 4" id="KW-0489">Methyltransferase</keyword>
<dbReference type="Pfam" id="PF13649">
    <property type="entry name" value="Methyltransf_25"/>
    <property type="match status" value="1"/>
</dbReference>
<gene>
    <name evidence="4" type="ORF">L618_000300000970</name>
</gene>
<dbReference type="AlphaFoldDB" id="A0A562E151"/>
<dbReference type="Proteomes" id="UP000317573">
    <property type="component" value="Unassembled WGS sequence"/>
</dbReference>
<name>A0A562E151_RHORH</name>
<protein>
    <submittedName>
        <fullName evidence="4">Methyltransferase family protein</fullName>
    </submittedName>
</protein>
<accession>A0A562E151</accession>
<keyword evidence="2 4" id="KW-0808">Transferase</keyword>
<dbReference type="GO" id="GO:0032259">
    <property type="term" value="P:methylation"/>
    <property type="evidence" value="ECO:0007669"/>
    <property type="project" value="UniProtKB-KW"/>
</dbReference>
<dbReference type="EMBL" id="VLJT01000028">
    <property type="protein sequence ID" value="TWH15523.1"/>
    <property type="molecule type" value="Genomic_DNA"/>
</dbReference>
<dbReference type="InterPro" id="IPR029063">
    <property type="entry name" value="SAM-dependent_MTases_sf"/>
</dbReference>
<evidence type="ECO:0000313" key="5">
    <source>
        <dbReference type="Proteomes" id="UP000317573"/>
    </source>
</evidence>
<proteinExistence type="predicted"/>
<evidence type="ECO:0000256" key="2">
    <source>
        <dbReference type="ARBA" id="ARBA00022679"/>
    </source>
</evidence>
<sequence>MAEYWNHNTAYHSELLEAVPHRASRILDVGCGDGLLLQKFATKAASVTGIDPDPSAVARARARVSDTPHAHIIAGDVLTAPELDGRHFDLITCVATLHHMPLVTALERLRELLTPGGRLRIVGLSANKTVSDWIVSGALVLPIRMMSRIRREAGYPEMVTEQPCESLAEIRDVAGSMLPGNRIRRRFYYRYTLNWSKPLSTPMR</sequence>
<reference evidence="4 5" key="1">
    <citation type="submission" date="2019-07" db="EMBL/GenBank/DDBJ databases">
        <title>Genome sequencing of lignin-degrading bacterial isolates.</title>
        <authorList>
            <person name="Gladden J."/>
        </authorList>
    </citation>
    <scope>NUCLEOTIDE SEQUENCE [LARGE SCALE GENOMIC DNA]</scope>
    <source>
        <strain evidence="4 5">J45</strain>
    </source>
</reference>
<comment type="caution">
    <text evidence="4">The sequence shown here is derived from an EMBL/GenBank/DDBJ whole genome shotgun (WGS) entry which is preliminary data.</text>
</comment>
<dbReference type="SUPFAM" id="SSF53335">
    <property type="entry name" value="S-adenosyl-L-methionine-dependent methyltransferases"/>
    <property type="match status" value="1"/>
</dbReference>
<feature type="domain" description="Methyltransferase" evidence="3">
    <location>
        <begin position="26"/>
        <end position="117"/>
    </location>
</feature>
<dbReference type="GO" id="GO:0008168">
    <property type="term" value="F:methyltransferase activity"/>
    <property type="evidence" value="ECO:0007669"/>
    <property type="project" value="UniProtKB-KW"/>
</dbReference>
<dbReference type="PANTHER" id="PTHR43861:SF1">
    <property type="entry name" value="TRANS-ACONITATE 2-METHYLTRANSFERASE"/>
    <property type="match status" value="1"/>
</dbReference>
<evidence type="ECO:0000256" key="1">
    <source>
        <dbReference type="ARBA" id="ARBA00022603"/>
    </source>
</evidence>
<dbReference type="Gene3D" id="3.40.50.150">
    <property type="entry name" value="Vaccinia Virus protein VP39"/>
    <property type="match status" value="1"/>
</dbReference>
<dbReference type="PANTHER" id="PTHR43861">
    <property type="entry name" value="TRANS-ACONITATE 2-METHYLTRANSFERASE-RELATED"/>
    <property type="match status" value="1"/>
</dbReference>
<dbReference type="InterPro" id="IPR041698">
    <property type="entry name" value="Methyltransf_25"/>
</dbReference>
<evidence type="ECO:0000259" key="3">
    <source>
        <dbReference type="Pfam" id="PF13649"/>
    </source>
</evidence>
<dbReference type="CDD" id="cd02440">
    <property type="entry name" value="AdoMet_MTases"/>
    <property type="match status" value="1"/>
</dbReference>
<organism evidence="4 5">
    <name type="scientific">Rhodococcus rhodochrous J45</name>
    <dbReference type="NCBI Taxonomy" id="935266"/>
    <lineage>
        <taxon>Bacteria</taxon>
        <taxon>Bacillati</taxon>
        <taxon>Actinomycetota</taxon>
        <taxon>Actinomycetes</taxon>
        <taxon>Mycobacteriales</taxon>
        <taxon>Nocardiaceae</taxon>
        <taxon>Rhodococcus</taxon>
    </lineage>
</organism>
<evidence type="ECO:0000313" key="4">
    <source>
        <dbReference type="EMBL" id="TWH15523.1"/>
    </source>
</evidence>